<comment type="caution">
    <text evidence="3">The sequence shown here is derived from an EMBL/GenBank/DDBJ whole genome shotgun (WGS) entry which is preliminary data.</text>
</comment>
<organism evidence="3 4">
    <name type="scientific">Cyclocybe aegerita</name>
    <name type="common">Black poplar mushroom</name>
    <name type="synonym">Agrocybe aegerita</name>
    <dbReference type="NCBI Taxonomy" id="1973307"/>
    <lineage>
        <taxon>Eukaryota</taxon>
        <taxon>Fungi</taxon>
        <taxon>Dikarya</taxon>
        <taxon>Basidiomycota</taxon>
        <taxon>Agaricomycotina</taxon>
        <taxon>Agaricomycetes</taxon>
        <taxon>Agaricomycetidae</taxon>
        <taxon>Agaricales</taxon>
        <taxon>Agaricineae</taxon>
        <taxon>Bolbitiaceae</taxon>
        <taxon>Cyclocybe</taxon>
    </lineage>
</organism>
<evidence type="ECO:0000313" key="4">
    <source>
        <dbReference type="Proteomes" id="UP000467700"/>
    </source>
</evidence>
<dbReference type="EMBL" id="CACVBS010000103">
    <property type="protein sequence ID" value="CAA7271280.1"/>
    <property type="molecule type" value="Genomic_DNA"/>
</dbReference>
<dbReference type="OrthoDB" id="65569at2759"/>
<sequence>MAEISFKSENFIGPPWCANSTKDAEASERHTAFQISIFADPVFITGDWPKTLMDTLSPEYLPHLTEEEKKDILSSADFFTIDAYHVQPVRAPPDGLAACVSNSSHPNWPVCNVAVQFNSTMGWSVSAVADWLVNGALGSIQSMPTLMRPFFREQKRWPTNKMYISEFGFIELFEQLRTEVFQITENVTQTNYHMTYVGEVLKAIHEDKLLIKGLIAWAMLNNAEWNLGLTARFGIQHVNYTMLERTFKRSTLSLSCDSGADGMFVSGILQETGDHAVVTNELVEDAEARVNIIESMHAHAHFVPQDMQATLNALNASMIALTQEVRLVRAESANSWIIIKNSRILGPEDLRPLQKIVPGTGFQLATAAAEGMGLVVEAYVNAMANNPEAAIGTTPLPFSGLIEGYSHRKAQLHPNTIKQPNNLVCFICLLVELQWLLDFLQGVLSACLSLWHAELTSQRGTRLSMVWSMALQHQVSPGPDPRARAKGQQPGRPSPLGRARANGWLALRPQVEPGPTQFSPIAEGRVITPTPTSVISLPPPIFRLLHRRPAVISHLSPLPLCSHHCRCRCPRPPSPFISHHRHHLALLPSLTIVLPWPSPCPCPHSHCRHHLAACHPHSPSLALVLPPPSPPPRLAGIAIPSPLPRCSHRRHHLLPSPLPSPSLAVTHPRPHPHSPSFCPRTVALVSHSPSFRTRPRFIPLPASLAVALVSHPPSPQNVALVSHHRQPHSPSLALVSPSPCC</sequence>
<proteinExistence type="inferred from homology"/>
<name>A0A8S0VV21_CYCAE</name>
<dbReference type="PANTHER" id="PTHR10353:SF53">
    <property type="entry name" value="BETA-1,4-GLUCOSIDASE (EUROFUNG)"/>
    <property type="match status" value="1"/>
</dbReference>
<dbReference type="SUPFAM" id="SSF51445">
    <property type="entry name" value="(Trans)glycosidases"/>
    <property type="match status" value="1"/>
</dbReference>
<evidence type="ECO:0000313" key="3">
    <source>
        <dbReference type="EMBL" id="CAA7271280.1"/>
    </source>
</evidence>
<dbReference type="PANTHER" id="PTHR10353">
    <property type="entry name" value="GLYCOSYL HYDROLASE"/>
    <property type="match status" value="1"/>
</dbReference>
<evidence type="ECO:0000256" key="1">
    <source>
        <dbReference type="RuleBase" id="RU003690"/>
    </source>
</evidence>
<dbReference type="InterPro" id="IPR017853">
    <property type="entry name" value="GH"/>
</dbReference>
<keyword evidence="4" id="KW-1185">Reference proteome</keyword>
<dbReference type="AlphaFoldDB" id="A0A8S0VV21"/>
<comment type="similarity">
    <text evidence="1">Belongs to the glycosyl hydrolase 1 family.</text>
</comment>
<dbReference type="InterPro" id="IPR001360">
    <property type="entry name" value="Glyco_hydro_1"/>
</dbReference>
<accession>A0A8S0VV21</accession>
<reference evidence="3 4" key="1">
    <citation type="submission" date="2020-01" db="EMBL/GenBank/DDBJ databases">
        <authorList>
            <person name="Gupta K D."/>
        </authorList>
    </citation>
    <scope>NUCLEOTIDE SEQUENCE [LARGE SCALE GENOMIC DNA]</scope>
</reference>
<evidence type="ECO:0000256" key="2">
    <source>
        <dbReference type="SAM" id="MobiDB-lite"/>
    </source>
</evidence>
<dbReference type="Pfam" id="PF00232">
    <property type="entry name" value="Glyco_hydro_1"/>
    <property type="match status" value="1"/>
</dbReference>
<dbReference type="Proteomes" id="UP000467700">
    <property type="component" value="Unassembled WGS sequence"/>
</dbReference>
<dbReference type="CDD" id="cd00313">
    <property type="entry name" value="ATP-synt_Fo_Vo_Ao_c"/>
    <property type="match status" value="1"/>
</dbReference>
<feature type="region of interest" description="Disordered" evidence="2">
    <location>
        <begin position="474"/>
        <end position="499"/>
    </location>
</feature>
<dbReference type="GO" id="GO:0005975">
    <property type="term" value="P:carbohydrate metabolic process"/>
    <property type="evidence" value="ECO:0007669"/>
    <property type="project" value="InterPro"/>
</dbReference>
<protein>
    <submittedName>
        <fullName evidence="3">Uncharacterized protein</fullName>
    </submittedName>
</protein>
<dbReference type="Gene3D" id="3.20.20.80">
    <property type="entry name" value="Glycosidases"/>
    <property type="match status" value="1"/>
</dbReference>
<gene>
    <name evidence="3" type="ORF">AAE3_LOCUS13513</name>
</gene>
<dbReference type="GO" id="GO:0008422">
    <property type="term" value="F:beta-glucosidase activity"/>
    <property type="evidence" value="ECO:0007669"/>
    <property type="project" value="TreeGrafter"/>
</dbReference>